<dbReference type="PANTHER" id="PTHR31371">
    <property type="entry name" value="BNAC09G50660D PROTEIN"/>
    <property type="match status" value="1"/>
</dbReference>
<dbReference type="EMBL" id="KI392591">
    <property type="protein sequence ID" value="ERN13052.1"/>
    <property type="molecule type" value="Genomic_DNA"/>
</dbReference>
<evidence type="ECO:0000256" key="1">
    <source>
        <dbReference type="SAM" id="MobiDB-lite"/>
    </source>
</evidence>
<organism evidence="2 3">
    <name type="scientific">Amborella trichopoda</name>
    <dbReference type="NCBI Taxonomy" id="13333"/>
    <lineage>
        <taxon>Eukaryota</taxon>
        <taxon>Viridiplantae</taxon>
        <taxon>Streptophyta</taxon>
        <taxon>Embryophyta</taxon>
        <taxon>Tracheophyta</taxon>
        <taxon>Spermatophyta</taxon>
        <taxon>Magnoliopsida</taxon>
        <taxon>Amborellales</taxon>
        <taxon>Amborellaceae</taxon>
        <taxon>Amborella</taxon>
    </lineage>
</organism>
<accession>W1PSP2</accession>
<reference evidence="3" key="1">
    <citation type="journal article" date="2013" name="Science">
        <title>The Amborella genome and the evolution of flowering plants.</title>
        <authorList>
            <consortium name="Amborella Genome Project"/>
        </authorList>
    </citation>
    <scope>NUCLEOTIDE SEQUENCE [LARGE SCALE GENOMIC DNA]</scope>
</reference>
<dbReference type="AlphaFoldDB" id="W1PSP2"/>
<dbReference type="Gramene" id="ERN13052">
    <property type="protein sequence ID" value="ERN13052"/>
    <property type="gene ID" value="AMTR_s00040p00128790"/>
</dbReference>
<gene>
    <name evidence="2" type="ORF">AMTR_s00040p00128790</name>
</gene>
<dbReference type="Proteomes" id="UP000017836">
    <property type="component" value="Unassembled WGS sequence"/>
</dbReference>
<protein>
    <submittedName>
        <fullName evidence="2">Uncharacterized protein</fullName>
    </submittedName>
</protein>
<proteinExistence type="predicted"/>
<sequence length="159" mass="17901">MAPQKRKQAVACFKFGKSKSSEKTVPKDVTVTERTIGKLGSHRNTAAIMVIFLLEIVSLGKGVTKVVSRASIWQKEEVRYLKESSIWGRSFDYVTAILARSVFNVFSRIRVIRLVFSIETEWKRSSPLPRSFSATVYPTSENPNYSKPSMVKSGPLNPK</sequence>
<evidence type="ECO:0000313" key="2">
    <source>
        <dbReference type="EMBL" id="ERN13052.1"/>
    </source>
</evidence>
<evidence type="ECO:0000313" key="3">
    <source>
        <dbReference type="Proteomes" id="UP000017836"/>
    </source>
</evidence>
<keyword evidence="3" id="KW-1185">Reference proteome</keyword>
<feature type="compositionally biased region" description="Polar residues" evidence="1">
    <location>
        <begin position="132"/>
        <end position="147"/>
    </location>
</feature>
<name>W1PSP2_AMBTC</name>
<dbReference type="PANTHER" id="PTHR31371:SF14">
    <property type="entry name" value="SIMILARITY TO UNKNOWN PROTEIN"/>
    <property type="match status" value="1"/>
</dbReference>
<feature type="region of interest" description="Disordered" evidence="1">
    <location>
        <begin position="131"/>
        <end position="159"/>
    </location>
</feature>
<dbReference type="HOGENOM" id="CLU_1663138_0_0_1"/>